<evidence type="ECO:0000313" key="2">
    <source>
        <dbReference type="Proteomes" id="UP000828941"/>
    </source>
</evidence>
<gene>
    <name evidence="1" type="ORF">L6164_020474</name>
</gene>
<keyword evidence="2" id="KW-1185">Reference proteome</keyword>
<name>A0ACB9MVH9_BAUVA</name>
<dbReference type="EMBL" id="CM039433">
    <property type="protein sequence ID" value="KAI4328087.1"/>
    <property type="molecule type" value="Genomic_DNA"/>
</dbReference>
<reference evidence="1 2" key="1">
    <citation type="journal article" date="2022" name="DNA Res.">
        <title>Chromosomal-level genome assembly of the orchid tree Bauhinia variegata (Leguminosae; Cercidoideae) supports the allotetraploid origin hypothesis of Bauhinia.</title>
        <authorList>
            <person name="Zhong Y."/>
            <person name="Chen Y."/>
            <person name="Zheng D."/>
            <person name="Pang J."/>
            <person name="Liu Y."/>
            <person name="Luo S."/>
            <person name="Meng S."/>
            <person name="Qian L."/>
            <person name="Wei D."/>
            <person name="Dai S."/>
            <person name="Zhou R."/>
        </authorList>
    </citation>
    <scope>NUCLEOTIDE SEQUENCE [LARGE SCALE GENOMIC DNA]</scope>
    <source>
        <strain evidence="1">BV-YZ2020</strain>
    </source>
</reference>
<evidence type="ECO:0000313" key="1">
    <source>
        <dbReference type="EMBL" id="KAI4328087.1"/>
    </source>
</evidence>
<dbReference type="Proteomes" id="UP000828941">
    <property type="component" value="Chromosome 8"/>
</dbReference>
<protein>
    <submittedName>
        <fullName evidence="1">Uncharacterized protein</fullName>
    </submittedName>
</protein>
<organism evidence="1 2">
    <name type="scientific">Bauhinia variegata</name>
    <name type="common">Purple orchid tree</name>
    <name type="synonym">Phanera variegata</name>
    <dbReference type="NCBI Taxonomy" id="167791"/>
    <lineage>
        <taxon>Eukaryota</taxon>
        <taxon>Viridiplantae</taxon>
        <taxon>Streptophyta</taxon>
        <taxon>Embryophyta</taxon>
        <taxon>Tracheophyta</taxon>
        <taxon>Spermatophyta</taxon>
        <taxon>Magnoliopsida</taxon>
        <taxon>eudicotyledons</taxon>
        <taxon>Gunneridae</taxon>
        <taxon>Pentapetalae</taxon>
        <taxon>rosids</taxon>
        <taxon>fabids</taxon>
        <taxon>Fabales</taxon>
        <taxon>Fabaceae</taxon>
        <taxon>Cercidoideae</taxon>
        <taxon>Cercideae</taxon>
        <taxon>Bauhiniinae</taxon>
        <taxon>Bauhinia</taxon>
    </lineage>
</organism>
<comment type="caution">
    <text evidence="1">The sequence shown here is derived from an EMBL/GenBank/DDBJ whole genome shotgun (WGS) entry which is preliminary data.</text>
</comment>
<proteinExistence type="predicted"/>
<accession>A0ACB9MVH9</accession>
<sequence length="449" mass="51172">MRGFDRDELDEYEDDEEEVENEYEEEEEVEYKEEEPRKPTKEELEYLELRQRLKESIRKQMKKESSSSLASSGERKKKLPYDNYGSFFGPSKPVIAQRVIQESQSLLRNQHLASRLSNPNHINKNKNTVPNGGSKSSVPRPPPRLNEMKSKAQKIKNTRDYSFLLSDDAELPAPTKEAPPRNVPVRNSDARPAQVPGKNKQPLNSGRKHVHGNHEDRKAVPMAGRLPPKSGPSDKLVSTSKPSMTYAYSSRQLGNNSGNGPGRPVGPKGFPLKTSDALGNKSSASGIKKPVNGVQKPLPSKVHSSTPKQIVEQRKEFREPNKPKMMPKQPVASSKPQLNKPLRPNPTHNVSQDHRPKKKPVRRYSDDEDDDDGGRAISMIRKMFGYNPNRFVDDDDDDDMEANFDEIMREERRSAKIAKEEDEEQLRLLEEEEDRERKRRLAKLKKRSG</sequence>